<keyword evidence="1" id="KW-1133">Transmembrane helix</keyword>
<keyword evidence="1" id="KW-0472">Membrane</keyword>
<keyword evidence="3" id="KW-1185">Reference proteome</keyword>
<protein>
    <recommendedName>
        <fullName evidence="4">Yip1 domain-containing protein</fullName>
    </recommendedName>
</protein>
<feature type="transmembrane region" description="Helical" evidence="1">
    <location>
        <begin position="52"/>
        <end position="75"/>
    </location>
</feature>
<dbReference type="EMBL" id="JACHHG010000010">
    <property type="protein sequence ID" value="MBB6099191.1"/>
    <property type="molecule type" value="Genomic_DNA"/>
</dbReference>
<proteinExistence type="predicted"/>
<sequence>MKTAAPPLPAARSQPSLRQRLAHLWQAGIDVLEYQDEATFRRHLERCSWRSALAFVLAAALAGGLLEAFHGLLFGDALGSLLRAVGVLLLNFLIFTGGVTLVGRVLRSRGGYREVAFAFALFYVPLELIATAGSMLLAFVPYLNLLLDLGWQLAVLALEVTLAFRATRAALGLSARLSVWIALVGGGLLTLAVQLLANVL</sequence>
<dbReference type="AlphaFoldDB" id="A0A841I079"/>
<reference evidence="2 3" key="1">
    <citation type="submission" date="2020-08" db="EMBL/GenBank/DDBJ databases">
        <title>Genomic Encyclopedia of Type Strains, Phase IV (KMG-IV): sequencing the most valuable type-strain genomes for metagenomic binning, comparative biology and taxonomic classification.</title>
        <authorList>
            <person name="Goeker M."/>
        </authorList>
    </citation>
    <scope>NUCLEOTIDE SEQUENCE [LARGE SCALE GENOMIC DNA]</scope>
    <source>
        <strain evidence="2 3">DSM 21458</strain>
    </source>
</reference>
<evidence type="ECO:0008006" key="4">
    <source>
        <dbReference type="Google" id="ProtNLM"/>
    </source>
</evidence>
<accession>A0A841I079</accession>
<comment type="caution">
    <text evidence="2">The sequence shown here is derived from an EMBL/GenBank/DDBJ whole genome shotgun (WGS) entry which is preliminary data.</text>
</comment>
<name>A0A841I079_9DEIO</name>
<gene>
    <name evidence="2" type="ORF">HNR42_002629</name>
</gene>
<feature type="transmembrane region" description="Helical" evidence="1">
    <location>
        <begin position="115"/>
        <end position="143"/>
    </location>
</feature>
<organism evidence="2 3">
    <name type="scientific">Deinobacterium chartae</name>
    <dbReference type="NCBI Taxonomy" id="521158"/>
    <lineage>
        <taxon>Bacteria</taxon>
        <taxon>Thermotogati</taxon>
        <taxon>Deinococcota</taxon>
        <taxon>Deinococci</taxon>
        <taxon>Deinococcales</taxon>
        <taxon>Deinococcaceae</taxon>
        <taxon>Deinobacterium</taxon>
    </lineage>
</organism>
<feature type="transmembrane region" description="Helical" evidence="1">
    <location>
        <begin position="179"/>
        <end position="197"/>
    </location>
</feature>
<feature type="transmembrane region" description="Helical" evidence="1">
    <location>
        <begin position="81"/>
        <end position="103"/>
    </location>
</feature>
<dbReference type="Proteomes" id="UP000569951">
    <property type="component" value="Unassembled WGS sequence"/>
</dbReference>
<evidence type="ECO:0000313" key="3">
    <source>
        <dbReference type="Proteomes" id="UP000569951"/>
    </source>
</evidence>
<evidence type="ECO:0000313" key="2">
    <source>
        <dbReference type="EMBL" id="MBB6099191.1"/>
    </source>
</evidence>
<dbReference type="RefSeq" id="WP_183987950.1">
    <property type="nucleotide sequence ID" value="NZ_JACHHG010000010.1"/>
</dbReference>
<evidence type="ECO:0000256" key="1">
    <source>
        <dbReference type="SAM" id="Phobius"/>
    </source>
</evidence>
<keyword evidence="1" id="KW-0812">Transmembrane</keyword>